<comment type="similarity">
    <text evidence="3">Belongs to the cytochrome c oxidase IV family.</text>
</comment>
<keyword evidence="9" id="KW-0496">Mitochondrion</keyword>
<evidence type="ECO:0000256" key="10">
    <source>
        <dbReference type="ARBA" id="ARBA00023136"/>
    </source>
</evidence>
<dbReference type="STRING" id="1076872.G8ZS00"/>
<dbReference type="EMBL" id="HE616744">
    <property type="protein sequence ID" value="CCE91292.1"/>
    <property type="molecule type" value="Genomic_DNA"/>
</dbReference>
<evidence type="ECO:0000313" key="11">
    <source>
        <dbReference type="EMBL" id="CCE91292.1"/>
    </source>
</evidence>
<dbReference type="SUPFAM" id="SSF81406">
    <property type="entry name" value="Mitochondrial cytochrome c oxidase subunit IV"/>
    <property type="match status" value="1"/>
</dbReference>
<dbReference type="GO" id="GO:0006123">
    <property type="term" value="P:mitochondrial electron transport, cytochrome c to oxygen"/>
    <property type="evidence" value="ECO:0007669"/>
    <property type="project" value="EnsemblFungi"/>
</dbReference>
<dbReference type="InterPro" id="IPR036639">
    <property type="entry name" value="Cyt_c_oxidase_su4_sf"/>
</dbReference>
<evidence type="ECO:0000256" key="2">
    <source>
        <dbReference type="ARBA" id="ARBA00004673"/>
    </source>
</evidence>
<gene>
    <name evidence="11" type="primary">TDEL0C04030</name>
    <name evidence="11" type="ORF">TDEL_0C04030</name>
</gene>
<protein>
    <submittedName>
        <fullName evidence="11">Uncharacterized protein</fullName>
    </submittedName>
</protein>
<keyword evidence="7" id="KW-1133">Transmembrane helix</keyword>
<keyword evidence="10" id="KW-0472">Membrane</keyword>
<dbReference type="eggNOG" id="KOG4075">
    <property type="taxonomic scope" value="Eukaryota"/>
</dbReference>
<dbReference type="OrthoDB" id="186013at2759"/>
<dbReference type="PANTHER" id="PTHR10707:SF10">
    <property type="entry name" value="CYTOCHROME C OXIDASE SUBUNIT 4"/>
    <property type="match status" value="1"/>
</dbReference>
<sequence length="162" mass="18189">MTIILTGIESFIVLRTSFTRVARVTPVRFAQTQALSKAAIADLQNRWEAMPAAEQQDIVSKLSERQKLSWGDLTETEKQAAWYISYSEWGPRRPVHGKGDSGYIAKGVAIGLLFSVGLFAFARQFGGEPPKTMTKEWQLKSDEYLKSKNANPWNGYSQVQSK</sequence>
<keyword evidence="4" id="KW-0812">Transmembrane</keyword>
<dbReference type="Gene3D" id="1.10.442.10">
    <property type="entry name" value="Cytochrome c oxidase subunit IV"/>
    <property type="match status" value="1"/>
</dbReference>
<organism evidence="11 12">
    <name type="scientific">Torulaspora delbrueckii</name>
    <name type="common">Yeast</name>
    <name type="synonym">Candida colliculosa</name>
    <dbReference type="NCBI Taxonomy" id="4950"/>
    <lineage>
        <taxon>Eukaryota</taxon>
        <taxon>Fungi</taxon>
        <taxon>Dikarya</taxon>
        <taxon>Ascomycota</taxon>
        <taxon>Saccharomycotina</taxon>
        <taxon>Saccharomycetes</taxon>
        <taxon>Saccharomycetales</taxon>
        <taxon>Saccharomycetaceae</taxon>
        <taxon>Torulaspora</taxon>
    </lineage>
</organism>
<evidence type="ECO:0000256" key="6">
    <source>
        <dbReference type="ARBA" id="ARBA00022946"/>
    </source>
</evidence>
<dbReference type="FunFam" id="1.10.442.10:FF:000002">
    <property type="entry name" value="Cytochrome c oxidase subunit V"/>
    <property type="match status" value="1"/>
</dbReference>
<evidence type="ECO:0000256" key="5">
    <source>
        <dbReference type="ARBA" id="ARBA00022792"/>
    </source>
</evidence>
<evidence type="ECO:0000256" key="8">
    <source>
        <dbReference type="ARBA" id="ARBA00023002"/>
    </source>
</evidence>
<evidence type="ECO:0000256" key="3">
    <source>
        <dbReference type="ARBA" id="ARBA00008135"/>
    </source>
</evidence>
<dbReference type="RefSeq" id="XP_003680503.1">
    <property type="nucleotide sequence ID" value="XM_003680455.1"/>
</dbReference>
<dbReference type="GeneID" id="11500627"/>
<dbReference type="PANTHER" id="PTHR10707">
    <property type="entry name" value="CYTOCHROME C OXIDASE SUBUNIT IV"/>
    <property type="match status" value="1"/>
</dbReference>
<dbReference type="HOGENOM" id="CLU_070101_2_0_1"/>
<dbReference type="GO" id="GO:0016491">
    <property type="term" value="F:oxidoreductase activity"/>
    <property type="evidence" value="ECO:0007669"/>
    <property type="project" value="UniProtKB-KW"/>
</dbReference>
<keyword evidence="5" id="KW-0999">Mitochondrion inner membrane</keyword>
<evidence type="ECO:0000256" key="1">
    <source>
        <dbReference type="ARBA" id="ARBA00004434"/>
    </source>
</evidence>
<evidence type="ECO:0000256" key="7">
    <source>
        <dbReference type="ARBA" id="ARBA00022989"/>
    </source>
</evidence>
<evidence type="ECO:0000313" key="12">
    <source>
        <dbReference type="Proteomes" id="UP000005627"/>
    </source>
</evidence>
<comment type="subcellular location">
    <subcellularLocation>
        <location evidence="1">Mitochondrion inner membrane</location>
        <topology evidence="1">Single-pass membrane protein</topology>
    </subcellularLocation>
</comment>
<dbReference type="AlphaFoldDB" id="G8ZS00"/>
<reference evidence="11 12" key="1">
    <citation type="journal article" date="2011" name="Proc. Natl. Acad. Sci. U.S.A.">
        <title>Evolutionary erosion of yeast sex chromosomes by mating-type switching accidents.</title>
        <authorList>
            <person name="Gordon J.L."/>
            <person name="Armisen D."/>
            <person name="Proux-Wera E."/>
            <person name="Oheigeartaigh S.S."/>
            <person name="Byrne K.P."/>
            <person name="Wolfe K.H."/>
        </authorList>
    </citation>
    <scope>NUCLEOTIDE SEQUENCE [LARGE SCALE GENOMIC DNA]</scope>
    <source>
        <strain evidence="12">ATCC 10662 / CBS 1146 / NBRC 0425 / NCYC 2629 / NRRL Y-866</strain>
    </source>
</reference>
<dbReference type="CDD" id="cd00922">
    <property type="entry name" value="Cyt_c_Oxidase_IV"/>
    <property type="match status" value="1"/>
</dbReference>
<name>G8ZS00_TORDE</name>
<keyword evidence="8" id="KW-0560">Oxidoreductase</keyword>
<proteinExistence type="inferred from homology"/>
<dbReference type="GO" id="GO:0005743">
    <property type="term" value="C:mitochondrial inner membrane"/>
    <property type="evidence" value="ECO:0007669"/>
    <property type="project" value="UniProtKB-SubCell"/>
</dbReference>
<dbReference type="Proteomes" id="UP000005627">
    <property type="component" value="Chromosome 3"/>
</dbReference>
<dbReference type="KEGG" id="tdl:TDEL_0C04030"/>
<dbReference type="InterPro" id="IPR004203">
    <property type="entry name" value="Cyt_c_oxidase_su4_fam"/>
</dbReference>
<dbReference type="Pfam" id="PF02936">
    <property type="entry name" value="COX4"/>
    <property type="match status" value="1"/>
</dbReference>
<keyword evidence="12" id="KW-1185">Reference proteome</keyword>
<dbReference type="FunCoup" id="G8ZS00">
    <property type="interactions" value="143"/>
</dbReference>
<keyword evidence="6" id="KW-0809">Transit peptide</keyword>
<dbReference type="GO" id="GO:0004129">
    <property type="term" value="F:cytochrome-c oxidase activity"/>
    <property type="evidence" value="ECO:0007669"/>
    <property type="project" value="EnsemblFungi"/>
</dbReference>
<dbReference type="InParanoid" id="G8ZS00"/>
<evidence type="ECO:0000256" key="4">
    <source>
        <dbReference type="ARBA" id="ARBA00022692"/>
    </source>
</evidence>
<evidence type="ECO:0000256" key="9">
    <source>
        <dbReference type="ARBA" id="ARBA00023128"/>
    </source>
</evidence>
<comment type="pathway">
    <text evidence="2">Energy metabolism; oxidative phosphorylation.</text>
</comment>
<accession>G8ZS00</accession>
<dbReference type="GO" id="GO:0045277">
    <property type="term" value="C:respiratory chain complex IV"/>
    <property type="evidence" value="ECO:0007669"/>
    <property type="project" value="EnsemblFungi"/>
</dbReference>